<reference evidence="1" key="1">
    <citation type="submission" date="2021-10" db="EMBL/GenBank/DDBJ databases">
        <title>Genome Sequence of The Candidatus Hydrogeosomobacter endosymbioticus, an Intracellular Bacterial Symbiont of the Anaerobic Ciliate GW7.</title>
        <authorList>
            <person name="Shiohama Y."/>
            <person name="Shinzato N."/>
        </authorList>
    </citation>
    <scope>NUCLEOTIDE SEQUENCE [LARGE SCALE GENOMIC DNA]</scope>
    <source>
        <strain evidence="1">200920</strain>
    </source>
</reference>
<sequence>MSYISKIAIYSAVSLSVCGEFSFSATDDCAEKCRDNSMTISEYIECMGKCDIKDKNSKSGR</sequence>
<name>A0ABN6L2G0_9PROT</name>
<organism evidence="1 2">
    <name type="scientific">Candidatus Hydrogenosomobacter endosymbioticus</name>
    <dbReference type="NCBI Taxonomy" id="2558174"/>
    <lineage>
        <taxon>Bacteria</taxon>
        <taxon>Pseudomonadati</taxon>
        <taxon>Pseudomonadota</taxon>
        <taxon>Alphaproteobacteria</taxon>
        <taxon>Holosporales</taxon>
        <taxon>Holosporaceae</taxon>
        <taxon>Candidatus Hydrogenosomobacter</taxon>
    </lineage>
</organism>
<proteinExistence type="predicted"/>
<evidence type="ECO:0000313" key="2">
    <source>
        <dbReference type="Proteomes" id="UP001320209"/>
    </source>
</evidence>
<evidence type="ECO:0000313" key="1">
    <source>
        <dbReference type="EMBL" id="BDB96026.1"/>
    </source>
</evidence>
<dbReference type="Proteomes" id="UP001320209">
    <property type="component" value="Chromosome"/>
</dbReference>
<dbReference type="RefSeq" id="WP_236865385.1">
    <property type="nucleotide sequence ID" value="NZ_AP025225.1"/>
</dbReference>
<keyword evidence="2" id="KW-1185">Reference proteome</keyword>
<protein>
    <submittedName>
        <fullName evidence="1">Uncharacterized protein</fullName>
    </submittedName>
</protein>
<gene>
    <name evidence="1" type="ORF">HYD_1590</name>
</gene>
<accession>A0ABN6L2G0</accession>
<dbReference type="EMBL" id="AP025225">
    <property type="protein sequence ID" value="BDB96026.1"/>
    <property type="molecule type" value="Genomic_DNA"/>
</dbReference>